<dbReference type="InterPro" id="IPR005197">
    <property type="entry name" value="Glyco_hydro_71"/>
</dbReference>
<organism evidence="1 2">
    <name type="scientific">Xanthobacter flavus</name>
    <dbReference type="NCBI Taxonomy" id="281"/>
    <lineage>
        <taxon>Bacteria</taxon>
        <taxon>Pseudomonadati</taxon>
        <taxon>Pseudomonadota</taxon>
        <taxon>Alphaproteobacteria</taxon>
        <taxon>Hyphomicrobiales</taxon>
        <taxon>Xanthobacteraceae</taxon>
        <taxon>Xanthobacter</taxon>
    </lineage>
</organism>
<evidence type="ECO:0000313" key="2">
    <source>
        <dbReference type="Proteomes" id="UP001245370"/>
    </source>
</evidence>
<dbReference type="Proteomes" id="UP001245370">
    <property type="component" value="Unassembled WGS sequence"/>
</dbReference>
<proteinExistence type="predicted"/>
<protein>
    <submittedName>
        <fullName evidence="1">Uncharacterized protein</fullName>
    </submittedName>
</protein>
<keyword evidence="2" id="KW-1185">Reference proteome</keyword>
<name>A0ABU1KD54_XANFL</name>
<evidence type="ECO:0000313" key="1">
    <source>
        <dbReference type="EMBL" id="MDR6331757.1"/>
    </source>
</evidence>
<dbReference type="EMBL" id="JAVDPY010000001">
    <property type="protein sequence ID" value="MDR6331757.1"/>
    <property type="molecule type" value="Genomic_DNA"/>
</dbReference>
<dbReference type="Pfam" id="PF03659">
    <property type="entry name" value="Glyco_hydro_71"/>
    <property type="match status" value="1"/>
</dbReference>
<gene>
    <name evidence="1" type="ORF">GGQ86_000204</name>
</gene>
<comment type="caution">
    <text evidence="1">The sequence shown here is derived from an EMBL/GenBank/DDBJ whole genome shotgun (WGS) entry which is preliminary data.</text>
</comment>
<sequence>MVFVHYMHCYVAGSFTEATPQVAQYETFYGRGLPAPISVESQWFSIEDMQAGTGGIEATRREFDLMERNGINAAGLLIGPGHLPRSKFAEPLRMVLAAASTSPVKVIPELWFDADKVNAAAYGRDVANVLKVFPDALQRYQGKPLFLVSHQTPTVDRGLRPPRAAALLDDLFAEWGGRAGVFLVVNTAGGAKHIDGFARFADALGCWVPPGDWSGRSTRTFVELAEAERMKAVFPVASGFYQRRAGLVPWEYANAFGAARFIDAWNEVIARKSQFVEIQTWNDFSEDSAVVPTNSHGTAFLDLARYFIGRLRGAGELSFGQETAMIFHPRQTTRALLDDPAATVRQYKWRNIVPTVDYVDVVTLLTAPAQVKLSIGSASFAMDVGAGLSEWIIIAEPPIVRPKGDEVAAQPGSFPVSGGFRTVTRVEKIDAAMPRVEVVRDGRAVVELTSRSAIQDRGPYQDLTVIATKAEAMARRL</sequence>
<reference evidence="1 2" key="1">
    <citation type="submission" date="2023-07" db="EMBL/GenBank/DDBJ databases">
        <title>Genomic Encyclopedia of Type Strains, Phase IV (KMG-IV): sequencing the most valuable type-strain genomes for metagenomic binning, comparative biology and taxonomic classification.</title>
        <authorList>
            <person name="Goeker M."/>
        </authorList>
    </citation>
    <scope>NUCLEOTIDE SEQUENCE [LARGE SCALE GENOMIC DNA]</scope>
    <source>
        <strain evidence="1 2">DSM 338</strain>
    </source>
</reference>
<accession>A0ABU1KD54</accession>
<dbReference type="Gene3D" id="3.20.20.80">
    <property type="entry name" value="Glycosidases"/>
    <property type="match status" value="1"/>
</dbReference>